<sequence>MSLKWSTRRAPDGQSEPGDRDEEETFEWPSNMRDVVGALMGRIDKLQGVVSVLREKNAEFEVRLQTEGQLRRDMEMWWGTKRPEPDKRLHQARRTTGKAQPPSNYQHYYGVDNPDRLLTLGAKKSEGPPPPARTDASESSEYETDAPPMFKTAGYTAKLNRVDWDKFDTVAGQRGYRQGERGLFVVDVLVGDPPLALGLPVRPHTPTPPAIEDSTPSEATPDTIAASSSPAESNPLPERIRINSGYVAPFILSFSFPNAPSPKQESVLMIPPFKALTYLGDRIRQEYHRLSEILGKETKCKGAVHSDMVPTAKAEAIATSTDSTSTDRDNGSKGHAVLEDPSALPPTSGFDEDDKSDSYECEHNSEATRMAHFGCLLEFIDEDLKRRTDFIRGGSCERITYAELWLLFQPGDVVVWKDTRQACLVLGTVDPGHKVTQRFHGGALKSAAGEAPDGFEVIHVVIGFDGQTLGPVTGRTKFLPFDGEKPITSLYFYPLAYSSIPNTREALISRGKKFPDMTRIRHMHYTGPTRNGSSVDYADSQVVVDFEECYRHNPQWRPDIQSLVGAQVESIGVDPSKVNPSQPRPCAGSCCKNETIFREDRIDRYRNSEFMNSHIPAHRSQRPSLFIYPRSLDELEASGTEISDLEYLIMSEGVYGFVLRSRKWAYLYMDKLSPSTRLDDSAEREEGSPKATERRENAFDQLVLPPGHKDMVKSLITQHFRDKESGETESADIVRGKGKGLIILLHGAPGVGKTSTAECVASYFDKPLFQITCGDLGVFAGDVESALEKHFALASRWGCILLLDEADVFLSARSPTDHLRNSLVSVFLRVLEYYVGCLFLTTNRVGDFDEAFASRIHMSLYYPPLSLESTQRVFGLNLNRIEKRLQSKDVKLDVDRVAIGGFTASYWHEYPRARWNGRQIRNACQTALALAEFESTKADDASLNAQTSLVSLEVKHFQKVADAYLGFIEYLRDIYGVHADERAKENFLRASIKDPATMSKSSSGVNPLVARRSEHHFAQGSSWNEPPTPPQNFRQQGHYTSGYPSSSSFGNPAQSYGPPHGHDLGGGPGYGGPSHYHGPPHESQQQRRNPGAGPYASPYQGHSDVNRQQQAGPDAMYPLENPGIQQQRGHGPPPQDRTGRWPSGLAGNVGTDIGEGRAEQQGAGRGDKSNTFE</sequence>
<feature type="compositionally biased region" description="Polar residues" evidence="1">
    <location>
        <begin position="97"/>
        <end position="106"/>
    </location>
</feature>
<dbReference type="InterPro" id="IPR003959">
    <property type="entry name" value="ATPase_AAA_core"/>
</dbReference>
<reference evidence="3" key="1">
    <citation type="submission" date="2023-06" db="EMBL/GenBank/DDBJ databases">
        <title>Genome-scale phylogeny and comparative genomics of the fungal order Sordariales.</title>
        <authorList>
            <consortium name="Lawrence Berkeley National Laboratory"/>
            <person name="Hensen N."/>
            <person name="Bonometti L."/>
            <person name="Westerberg I."/>
            <person name="Brannstrom I.O."/>
            <person name="Guillou S."/>
            <person name="Cros-Aarteil S."/>
            <person name="Calhoun S."/>
            <person name="Haridas S."/>
            <person name="Kuo A."/>
            <person name="Mondo S."/>
            <person name="Pangilinan J."/>
            <person name="Riley R."/>
            <person name="Labutti K."/>
            <person name="Andreopoulos B."/>
            <person name="Lipzen A."/>
            <person name="Chen C."/>
            <person name="Yanf M."/>
            <person name="Daum C."/>
            <person name="Ng V."/>
            <person name="Clum A."/>
            <person name="Steindorff A."/>
            <person name="Ohm R."/>
            <person name="Martin F."/>
            <person name="Silar P."/>
            <person name="Natvig D."/>
            <person name="Lalanne C."/>
            <person name="Gautier V."/>
            <person name="Ament-Velasquez S.L."/>
            <person name="Kruys A."/>
            <person name="Hutchinson M.I."/>
            <person name="Powell A.J."/>
            <person name="Barry K."/>
            <person name="Miller A.N."/>
            <person name="Grigoriev I.V."/>
            <person name="Debuchy R."/>
            <person name="Gladieux P."/>
            <person name="Thoren M.H."/>
            <person name="Johannesson H."/>
        </authorList>
    </citation>
    <scope>NUCLEOTIDE SEQUENCE</scope>
    <source>
        <strain evidence="3">CBS 606.72</strain>
    </source>
</reference>
<feature type="region of interest" description="Disordered" evidence="1">
    <location>
        <begin position="81"/>
        <end position="148"/>
    </location>
</feature>
<dbReference type="Pfam" id="PF23232">
    <property type="entry name" value="AAA_lid_13"/>
    <property type="match status" value="1"/>
</dbReference>
<organism evidence="3 4">
    <name type="scientific">Immersiella caudata</name>
    <dbReference type="NCBI Taxonomy" id="314043"/>
    <lineage>
        <taxon>Eukaryota</taxon>
        <taxon>Fungi</taxon>
        <taxon>Dikarya</taxon>
        <taxon>Ascomycota</taxon>
        <taxon>Pezizomycotina</taxon>
        <taxon>Sordariomycetes</taxon>
        <taxon>Sordariomycetidae</taxon>
        <taxon>Sordariales</taxon>
        <taxon>Lasiosphaeriaceae</taxon>
        <taxon>Immersiella</taxon>
    </lineage>
</organism>
<accession>A0AA39XDK6</accession>
<keyword evidence="4" id="KW-1185">Reference proteome</keyword>
<dbReference type="CDD" id="cd19481">
    <property type="entry name" value="RecA-like_protease"/>
    <property type="match status" value="1"/>
</dbReference>
<evidence type="ECO:0000313" key="4">
    <source>
        <dbReference type="Proteomes" id="UP001175000"/>
    </source>
</evidence>
<dbReference type="InterPro" id="IPR027417">
    <property type="entry name" value="P-loop_NTPase"/>
</dbReference>
<feature type="compositionally biased region" description="Polar residues" evidence="1">
    <location>
        <begin position="214"/>
        <end position="232"/>
    </location>
</feature>
<dbReference type="PANTHER" id="PTHR46411">
    <property type="entry name" value="FAMILY ATPASE, PUTATIVE-RELATED"/>
    <property type="match status" value="1"/>
</dbReference>
<feature type="domain" description="AAA+ ATPase" evidence="2">
    <location>
        <begin position="739"/>
        <end position="864"/>
    </location>
</feature>
<feature type="region of interest" description="Disordered" evidence="1">
    <location>
        <begin position="1016"/>
        <end position="1173"/>
    </location>
</feature>
<dbReference type="InterPro" id="IPR054289">
    <property type="entry name" value="DUF7025"/>
</dbReference>
<dbReference type="PANTHER" id="PTHR46411:SF2">
    <property type="entry name" value="AAA+ ATPASE DOMAIN-CONTAINING PROTEIN"/>
    <property type="match status" value="1"/>
</dbReference>
<dbReference type="SMART" id="SM00382">
    <property type="entry name" value="AAA"/>
    <property type="match status" value="1"/>
</dbReference>
<feature type="compositionally biased region" description="Polar residues" evidence="1">
    <location>
        <begin position="1019"/>
        <end position="1054"/>
    </location>
</feature>
<dbReference type="SUPFAM" id="SSF52540">
    <property type="entry name" value="P-loop containing nucleoside triphosphate hydrolases"/>
    <property type="match status" value="1"/>
</dbReference>
<protein>
    <recommendedName>
        <fullName evidence="2">AAA+ ATPase domain-containing protein</fullName>
    </recommendedName>
</protein>
<name>A0AA39XDK6_9PEZI</name>
<feature type="region of interest" description="Disordered" evidence="1">
    <location>
        <begin position="1"/>
        <end position="27"/>
    </location>
</feature>
<dbReference type="Proteomes" id="UP001175000">
    <property type="component" value="Unassembled WGS sequence"/>
</dbReference>
<dbReference type="Pfam" id="PF22942">
    <property type="entry name" value="DUF7025"/>
    <property type="match status" value="1"/>
</dbReference>
<dbReference type="GO" id="GO:0005524">
    <property type="term" value="F:ATP binding"/>
    <property type="evidence" value="ECO:0007669"/>
    <property type="project" value="InterPro"/>
</dbReference>
<dbReference type="Pfam" id="PF00004">
    <property type="entry name" value="AAA"/>
    <property type="match status" value="1"/>
</dbReference>
<gene>
    <name evidence="3" type="ORF">B0T14DRAFT_559036</name>
</gene>
<comment type="caution">
    <text evidence="3">The sequence shown here is derived from an EMBL/GenBank/DDBJ whole genome shotgun (WGS) entry which is preliminary data.</text>
</comment>
<evidence type="ECO:0000256" key="1">
    <source>
        <dbReference type="SAM" id="MobiDB-lite"/>
    </source>
</evidence>
<proteinExistence type="predicted"/>
<evidence type="ECO:0000313" key="3">
    <source>
        <dbReference type="EMBL" id="KAK0631215.1"/>
    </source>
</evidence>
<dbReference type="InterPro" id="IPR003593">
    <property type="entry name" value="AAA+_ATPase"/>
</dbReference>
<dbReference type="Gene3D" id="3.40.50.300">
    <property type="entry name" value="P-loop containing nucleotide triphosphate hydrolases"/>
    <property type="match status" value="1"/>
</dbReference>
<evidence type="ECO:0000259" key="2">
    <source>
        <dbReference type="SMART" id="SM00382"/>
    </source>
</evidence>
<feature type="region of interest" description="Disordered" evidence="1">
    <location>
        <begin position="200"/>
        <end position="237"/>
    </location>
</feature>
<dbReference type="InterPro" id="IPR056599">
    <property type="entry name" value="AAA_lid_fung"/>
</dbReference>
<feature type="region of interest" description="Disordered" evidence="1">
    <location>
        <begin position="316"/>
        <end position="359"/>
    </location>
</feature>
<dbReference type="EMBL" id="JAULSU010000001">
    <property type="protein sequence ID" value="KAK0631215.1"/>
    <property type="molecule type" value="Genomic_DNA"/>
</dbReference>
<dbReference type="GO" id="GO:0016887">
    <property type="term" value="F:ATP hydrolysis activity"/>
    <property type="evidence" value="ECO:0007669"/>
    <property type="project" value="InterPro"/>
</dbReference>
<feature type="compositionally biased region" description="Basic and acidic residues" evidence="1">
    <location>
        <begin position="325"/>
        <end position="338"/>
    </location>
</feature>
<dbReference type="AlphaFoldDB" id="A0AA39XDK6"/>